<keyword evidence="1" id="KW-0472">Membrane</keyword>
<dbReference type="AlphaFoldDB" id="A0A7X3SKJ4"/>
<accession>A0A7X3SKJ4</accession>
<dbReference type="Proteomes" id="UP000460412">
    <property type="component" value="Unassembled WGS sequence"/>
</dbReference>
<dbReference type="RefSeq" id="WP_159752999.1">
    <property type="nucleotide sequence ID" value="NZ_CASSPE010000164.1"/>
</dbReference>
<organism evidence="2 3">
    <name type="scientific">Sporofaciens musculi</name>
    <dbReference type="NCBI Taxonomy" id="2681861"/>
    <lineage>
        <taxon>Bacteria</taxon>
        <taxon>Bacillati</taxon>
        <taxon>Bacillota</taxon>
        <taxon>Clostridia</taxon>
        <taxon>Lachnospirales</taxon>
        <taxon>Lachnospiraceae</taxon>
        <taxon>Sporofaciens</taxon>
    </lineage>
</organism>
<dbReference type="EMBL" id="WUQX01000001">
    <property type="protein sequence ID" value="MXP77577.1"/>
    <property type="molecule type" value="Genomic_DNA"/>
</dbReference>
<sequence length="170" mass="20274">MYNYKIVEQVIRKPKPMTGFLRTVMLVFAVILLLLGITISQGFMLPGFLLVVLYYFYNTYSQKEYEYILEENHLTIDVIFGKKHRKAAHYLDMEALEVLAPNWHDAVAKYRKEGGSIRLTKYDYTSYEEDTPFYTMIITENREKIKLLLDLNEDMLMTIKRRYPERVFLT</sequence>
<keyword evidence="1" id="KW-0812">Transmembrane</keyword>
<name>A0A7X3SKJ4_9FIRM</name>
<comment type="caution">
    <text evidence="2">The sequence shown here is derived from an EMBL/GenBank/DDBJ whole genome shotgun (WGS) entry which is preliminary data.</text>
</comment>
<feature type="transmembrane region" description="Helical" evidence="1">
    <location>
        <begin position="20"/>
        <end position="37"/>
    </location>
</feature>
<proteinExistence type="predicted"/>
<evidence type="ECO:0000313" key="2">
    <source>
        <dbReference type="EMBL" id="MXP77577.1"/>
    </source>
</evidence>
<keyword evidence="1" id="KW-1133">Transmembrane helix</keyword>
<evidence type="ECO:0000256" key="1">
    <source>
        <dbReference type="SAM" id="Phobius"/>
    </source>
</evidence>
<protein>
    <submittedName>
        <fullName evidence="2">Uncharacterized protein</fullName>
    </submittedName>
</protein>
<gene>
    <name evidence="2" type="ORF">GN277_20145</name>
</gene>
<reference evidence="2 3" key="1">
    <citation type="submission" date="2019-12" db="EMBL/GenBank/DDBJ databases">
        <title>Sporaefaciens musculi gen. nov., sp. nov., a novel bacterium isolated from the caecum of an obese mouse.</title>
        <authorList>
            <person name="Rasmussen T.S."/>
            <person name="Streidl T."/>
            <person name="Hitch T.C.A."/>
            <person name="Wortmann E."/>
            <person name="Deptula P."/>
            <person name="Hansen M."/>
            <person name="Nielsen D.S."/>
            <person name="Clavel T."/>
            <person name="Vogensen F.K."/>
        </authorList>
    </citation>
    <scope>NUCLEOTIDE SEQUENCE [LARGE SCALE GENOMIC DNA]</scope>
    <source>
        <strain evidence="2 3">WCA-9-b2</strain>
    </source>
</reference>
<evidence type="ECO:0000313" key="3">
    <source>
        <dbReference type="Proteomes" id="UP000460412"/>
    </source>
</evidence>
<feature type="transmembrane region" description="Helical" evidence="1">
    <location>
        <begin position="43"/>
        <end position="60"/>
    </location>
</feature>
<keyword evidence="3" id="KW-1185">Reference proteome</keyword>